<dbReference type="InterPro" id="IPR009057">
    <property type="entry name" value="Homeodomain-like_sf"/>
</dbReference>
<accession>A0A132BTU9</accession>
<reference evidence="6 7" key="1">
    <citation type="submission" date="2015-12" db="EMBL/GenBank/DDBJ databases">
        <title>Genome sequence of the marine Rhodobacteraceae strain O3.65, Candidatus Tritonibacter horizontis.</title>
        <authorList>
            <person name="Poehlein A."/>
            <person name="Giebel H.A."/>
            <person name="Voget S."/>
            <person name="Brinkhoff T."/>
        </authorList>
    </citation>
    <scope>NUCLEOTIDE SEQUENCE [LARGE SCALE GENOMIC DNA]</scope>
    <source>
        <strain evidence="6 7">O3.65</strain>
    </source>
</reference>
<evidence type="ECO:0000256" key="2">
    <source>
        <dbReference type="ARBA" id="ARBA00023125"/>
    </source>
</evidence>
<dbReference type="Proteomes" id="UP000068382">
    <property type="component" value="Unassembled WGS sequence"/>
</dbReference>
<dbReference type="RefSeq" id="WP_068246708.1">
    <property type="nucleotide sequence ID" value="NZ_LPUY01000092.1"/>
</dbReference>
<evidence type="ECO:0000259" key="5">
    <source>
        <dbReference type="PROSITE" id="PS50977"/>
    </source>
</evidence>
<evidence type="ECO:0000313" key="6">
    <source>
        <dbReference type="EMBL" id="KUP91626.1"/>
    </source>
</evidence>
<dbReference type="GO" id="GO:0000976">
    <property type="term" value="F:transcription cis-regulatory region binding"/>
    <property type="evidence" value="ECO:0007669"/>
    <property type="project" value="TreeGrafter"/>
</dbReference>
<organism evidence="6 7">
    <name type="scientific">Tritonibacter horizontis</name>
    <dbReference type="NCBI Taxonomy" id="1768241"/>
    <lineage>
        <taxon>Bacteria</taxon>
        <taxon>Pseudomonadati</taxon>
        <taxon>Pseudomonadota</taxon>
        <taxon>Alphaproteobacteria</taxon>
        <taxon>Rhodobacterales</taxon>
        <taxon>Paracoccaceae</taxon>
        <taxon>Tritonibacter</taxon>
    </lineage>
</organism>
<keyword evidence="7" id="KW-1185">Reference proteome</keyword>
<dbReference type="PROSITE" id="PS50977">
    <property type="entry name" value="HTH_TETR_2"/>
    <property type="match status" value="1"/>
</dbReference>
<keyword evidence="1" id="KW-0805">Transcription regulation</keyword>
<gene>
    <name evidence="6" type="ORF">TRIHO_35110</name>
</gene>
<keyword evidence="2 4" id="KW-0238">DNA-binding</keyword>
<dbReference type="FunFam" id="1.10.10.60:FF:000141">
    <property type="entry name" value="TetR family transcriptional regulator"/>
    <property type="match status" value="1"/>
</dbReference>
<keyword evidence="3" id="KW-0804">Transcription</keyword>
<dbReference type="AlphaFoldDB" id="A0A132BTU9"/>
<dbReference type="PANTHER" id="PTHR30055:SF234">
    <property type="entry name" value="HTH-TYPE TRANSCRIPTIONAL REGULATOR BETI"/>
    <property type="match status" value="1"/>
</dbReference>
<comment type="caution">
    <text evidence="6">The sequence shown here is derived from an EMBL/GenBank/DDBJ whole genome shotgun (WGS) entry which is preliminary data.</text>
</comment>
<feature type="domain" description="HTH tetR-type" evidence="5">
    <location>
        <begin position="19"/>
        <end position="79"/>
    </location>
</feature>
<dbReference type="OrthoDB" id="7185252at2"/>
<dbReference type="SUPFAM" id="SSF46689">
    <property type="entry name" value="Homeodomain-like"/>
    <property type="match status" value="1"/>
</dbReference>
<dbReference type="InterPro" id="IPR001647">
    <property type="entry name" value="HTH_TetR"/>
</dbReference>
<dbReference type="GO" id="GO:0003700">
    <property type="term" value="F:DNA-binding transcription factor activity"/>
    <property type="evidence" value="ECO:0007669"/>
    <property type="project" value="TreeGrafter"/>
</dbReference>
<dbReference type="PANTHER" id="PTHR30055">
    <property type="entry name" value="HTH-TYPE TRANSCRIPTIONAL REGULATOR RUTR"/>
    <property type="match status" value="1"/>
</dbReference>
<evidence type="ECO:0000313" key="7">
    <source>
        <dbReference type="Proteomes" id="UP000068382"/>
    </source>
</evidence>
<dbReference type="Gene3D" id="1.10.357.10">
    <property type="entry name" value="Tetracycline Repressor, domain 2"/>
    <property type="match status" value="1"/>
</dbReference>
<protein>
    <submittedName>
        <fullName evidence="6">DNA-binding transcriptional repressor AcrR</fullName>
    </submittedName>
</protein>
<dbReference type="EMBL" id="LPUY01000092">
    <property type="protein sequence ID" value="KUP91626.1"/>
    <property type="molecule type" value="Genomic_DNA"/>
</dbReference>
<dbReference type="PRINTS" id="PR00455">
    <property type="entry name" value="HTHTETR"/>
</dbReference>
<feature type="DNA-binding region" description="H-T-H motif" evidence="4">
    <location>
        <begin position="42"/>
        <end position="61"/>
    </location>
</feature>
<evidence type="ECO:0000256" key="3">
    <source>
        <dbReference type="ARBA" id="ARBA00023163"/>
    </source>
</evidence>
<evidence type="ECO:0000256" key="1">
    <source>
        <dbReference type="ARBA" id="ARBA00023015"/>
    </source>
</evidence>
<proteinExistence type="predicted"/>
<sequence length="212" mass="23818">MPQSARANAKPGLRARQQAQRKQQILGAAKSLFTTKGFDETSVAEIAAEVEVSVPTVFNHYGSKVELLLAVILTGHEKVTRRAQKARVTWEGDVFGGVAEILDVISDISDDILSKQAWRHAEATNIQNPGSPFVLAYQEIDLRNAAEIETFLNEALPPRLRNPQTAATMARFIYNAWLQRFIAFIRDEEQSLQSFRTCYRQDVRAFLDLVLT</sequence>
<dbReference type="Pfam" id="PF00440">
    <property type="entry name" value="TetR_N"/>
    <property type="match status" value="1"/>
</dbReference>
<name>A0A132BTU9_9RHOB</name>
<evidence type="ECO:0000256" key="4">
    <source>
        <dbReference type="PROSITE-ProRule" id="PRU00335"/>
    </source>
</evidence>
<dbReference type="InterPro" id="IPR050109">
    <property type="entry name" value="HTH-type_TetR-like_transc_reg"/>
</dbReference>